<reference evidence="6" key="1">
    <citation type="journal article" date="2019" name="Int. J. Syst. Evol. Microbiol.">
        <title>The Global Catalogue of Microorganisms (GCM) 10K type strain sequencing project: providing services to taxonomists for standard genome sequencing and annotation.</title>
        <authorList>
            <consortium name="The Broad Institute Genomics Platform"/>
            <consortium name="The Broad Institute Genome Sequencing Center for Infectious Disease"/>
            <person name="Wu L."/>
            <person name="Ma J."/>
        </authorList>
    </citation>
    <scope>NUCLEOTIDE SEQUENCE [LARGE SCALE GENOMIC DNA]</scope>
    <source>
        <strain evidence="6">CGMCC 4.7177</strain>
    </source>
</reference>
<dbReference type="Pfam" id="PF03480">
    <property type="entry name" value="DctP"/>
    <property type="match status" value="1"/>
</dbReference>
<dbReference type="NCBIfam" id="TIGR00787">
    <property type="entry name" value="dctP"/>
    <property type="match status" value="1"/>
</dbReference>
<protein>
    <submittedName>
        <fullName evidence="5">TRAP transporter substrate-binding protein</fullName>
    </submittedName>
</protein>
<gene>
    <name evidence="5" type="ORF">ACFSFY_14200</name>
</gene>
<dbReference type="InterPro" id="IPR038404">
    <property type="entry name" value="TRAP_DctP_sf"/>
</dbReference>
<dbReference type="PANTHER" id="PTHR33376:SF7">
    <property type="entry name" value="C4-DICARBOXYLATE-BINDING PROTEIN DCTB"/>
    <property type="match status" value="1"/>
</dbReference>
<accession>A0ABW4SJM1</accession>
<dbReference type="InterPro" id="IPR018389">
    <property type="entry name" value="DctP_fam"/>
</dbReference>
<proteinExistence type="inferred from homology"/>
<feature type="signal peptide" evidence="4">
    <location>
        <begin position="1"/>
        <end position="27"/>
    </location>
</feature>
<evidence type="ECO:0000313" key="6">
    <source>
        <dbReference type="Proteomes" id="UP001597218"/>
    </source>
</evidence>
<dbReference type="Proteomes" id="UP001597218">
    <property type="component" value="Unassembled WGS sequence"/>
</dbReference>
<dbReference type="CDD" id="cd13603">
    <property type="entry name" value="PBP2_TRAP_Siap_TeaA_like"/>
    <property type="match status" value="1"/>
</dbReference>
<evidence type="ECO:0000256" key="4">
    <source>
        <dbReference type="SAM" id="SignalP"/>
    </source>
</evidence>
<keyword evidence="6" id="KW-1185">Reference proteome</keyword>
<comment type="caution">
    <text evidence="5">The sequence shown here is derived from an EMBL/GenBank/DDBJ whole genome shotgun (WGS) entry which is preliminary data.</text>
</comment>
<keyword evidence="2" id="KW-0813">Transport</keyword>
<dbReference type="PANTHER" id="PTHR33376">
    <property type="match status" value="1"/>
</dbReference>
<dbReference type="PROSITE" id="PS51257">
    <property type="entry name" value="PROKAR_LIPOPROTEIN"/>
    <property type="match status" value="1"/>
</dbReference>
<evidence type="ECO:0000313" key="5">
    <source>
        <dbReference type="EMBL" id="MFD1929190.1"/>
    </source>
</evidence>
<comment type="similarity">
    <text evidence="1">Belongs to the bacterial solute-binding protein 7 family.</text>
</comment>
<organism evidence="5 6">
    <name type="scientific">Sporosarcina siberiensis</name>
    <dbReference type="NCBI Taxonomy" id="1365606"/>
    <lineage>
        <taxon>Bacteria</taxon>
        <taxon>Bacillati</taxon>
        <taxon>Bacillota</taxon>
        <taxon>Bacilli</taxon>
        <taxon>Bacillales</taxon>
        <taxon>Caryophanaceae</taxon>
        <taxon>Sporosarcina</taxon>
    </lineage>
</organism>
<dbReference type="InterPro" id="IPR004682">
    <property type="entry name" value="TRAP_DctP"/>
</dbReference>
<evidence type="ECO:0000256" key="1">
    <source>
        <dbReference type="ARBA" id="ARBA00009023"/>
    </source>
</evidence>
<sequence>MKFINLKKIFSLTALSLALLLTGCSDSDDKAGADDKEKVYELSLGHEVSQSHSWHVTASEFAEAVKEESDGRLDIVIFPDGTLGGATAMLEQIQIGDLDMAITGGPSHAPIVPEMSIQNLPFLYDDREKAYEAVDGELGDLQFGLLKEKGILGLAWWEDGFFQVTTNTGPIETPEDLEGVKIRVPEIKLRQDIFKELGANPVPMSFTELFTGLQQKAVDGQTNGLNTIYDSNFYEVQDYLSILNITWSPAVLEIGLDKFNSLPEDLQKILKDNAIKYRDIQRKRTQEEDTDLIQKLEEKGMKVNVVDDLTPFIEKSKPVFEKYKDVFGEELMDLILED</sequence>
<evidence type="ECO:0000256" key="3">
    <source>
        <dbReference type="ARBA" id="ARBA00022729"/>
    </source>
</evidence>
<dbReference type="NCBIfam" id="NF037995">
    <property type="entry name" value="TRAP_S1"/>
    <property type="match status" value="1"/>
</dbReference>
<dbReference type="PIRSF" id="PIRSF006470">
    <property type="entry name" value="DctB"/>
    <property type="match status" value="1"/>
</dbReference>
<name>A0ABW4SJM1_9BACL</name>
<evidence type="ECO:0000256" key="2">
    <source>
        <dbReference type="ARBA" id="ARBA00022448"/>
    </source>
</evidence>
<feature type="chain" id="PRO_5046793944" evidence="4">
    <location>
        <begin position="28"/>
        <end position="338"/>
    </location>
</feature>
<keyword evidence="3 4" id="KW-0732">Signal</keyword>
<dbReference type="Gene3D" id="3.40.190.170">
    <property type="entry name" value="Bacterial extracellular solute-binding protein, family 7"/>
    <property type="match status" value="1"/>
</dbReference>
<dbReference type="EMBL" id="JBHUGI010000034">
    <property type="protein sequence ID" value="MFD1929190.1"/>
    <property type="molecule type" value="Genomic_DNA"/>
</dbReference>
<dbReference type="RefSeq" id="WP_381539130.1">
    <property type="nucleotide sequence ID" value="NZ_JBHUGI010000034.1"/>
</dbReference>